<dbReference type="Proteomes" id="UP000664122">
    <property type="component" value="Unassembled WGS sequence"/>
</dbReference>
<dbReference type="InterPro" id="IPR051312">
    <property type="entry name" value="Diverse_Substr_Oxidored"/>
</dbReference>
<dbReference type="GO" id="GO:0071949">
    <property type="term" value="F:FAD binding"/>
    <property type="evidence" value="ECO:0007669"/>
    <property type="project" value="InterPro"/>
</dbReference>
<accession>A0A939JUE9</accession>
<dbReference type="PROSITE" id="PS51387">
    <property type="entry name" value="FAD_PCMH"/>
    <property type="match status" value="1"/>
</dbReference>
<dbReference type="PANTHER" id="PTHR42659">
    <property type="entry name" value="XANTHINE DEHYDROGENASE SUBUNIT C-RELATED"/>
    <property type="match status" value="1"/>
</dbReference>
<dbReference type="GO" id="GO:0016491">
    <property type="term" value="F:oxidoreductase activity"/>
    <property type="evidence" value="ECO:0007669"/>
    <property type="project" value="UniProtKB-KW"/>
</dbReference>
<dbReference type="SUPFAM" id="SSF55447">
    <property type="entry name" value="CO dehydrogenase flavoprotein C-terminal domain-like"/>
    <property type="match status" value="1"/>
</dbReference>
<dbReference type="Gene3D" id="3.30.390.50">
    <property type="entry name" value="CO dehydrogenase flavoprotein, C-terminal domain"/>
    <property type="match status" value="1"/>
</dbReference>
<organism evidence="5 6">
    <name type="scientific">Jiella flava</name>
    <dbReference type="NCBI Taxonomy" id="2816857"/>
    <lineage>
        <taxon>Bacteria</taxon>
        <taxon>Pseudomonadati</taxon>
        <taxon>Pseudomonadota</taxon>
        <taxon>Alphaproteobacteria</taxon>
        <taxon>Hyphomicrobiales</taxon>
        <taxon>Aurantimonadaceae</taxon>
        <taxon>Jiella</taxon>
    </lineage>
</organism>
<reference evidence="5" key="1">
    <citation type="submission" date="2021-03" db="EMBL/GenBank/DDBJ databases">
        <title>Whole genome sequence of Jiella sp. CQZ9-1.</title>
        <authorList>
            <person name="Tuo L."/>
        </authorList>
    </citation>
    <scope>NUCLEOTIDE SEQUENCE</scope>
    <source>
        <strain evidence="5">CQZ9-1</strain>
    </source>
</reference>
<keyword evidence="2" id="KW-0274">FAD</keyword>
<evidence type="ECO:0000256" key="3">
    <source>
        <dbReference type="ARBA" id="ARBA00023002"/>
    </source>
</evidence>
<dbReference type="RefSeq" id="WP_207257893.1">
    <property type="nucleotide sequence ID" value="NZ_JAFMPP010000008.1"/>
</dbReference>
<evidence type="ECO:0000256" key="2">
    <source>
        <dbReference type="ARBA" id="ARBA00022827"/>
    </source>
</evidence>
<dbReference type="AlphaFoldDB" id="A0A939JUE9"/>
<evidence type="ECO:0000259" key="4">
    <source>
        <dbReference type="PROSITE" id="PS51387"/>
    </source>
</evidence>
<dbReference type="PANTHER" id="PTHR42659:SF2">
    <property type="entry name" value="XANTHINE DEHYDROGENASE SUBUNIT C-RELATED"/>
    <property type="match status" value="1"/>
</dbReference>
<evidence type="ECO:0000256" key="1">
    <source>
        <dbReference type="ARBA" id="ARBA00022630"/>
    </source>
</evidence>
<gene>
    <name evidence="5" type="ORF">J1C48_11025</name>
</gene>
<dbReference type="SUPFAM" id="SSF56176">
    <property type="entry name" value="FAD-binding/transporter-associated domain-like"/>
    <property type="match status" value="1"/>
</dbReference>
<dbReference type="InterPro" id="IPR036683">
    <property type="entry name" value="CO_DH_flav_C_dom_sf"/>
</dbReference>
<dbReference type="InterPro" id="IPR036318">
    <property type="entry name" value="FAD-bd_PCMH-like_sf"/>
</dbReference>
<keyword evidence="1" id="KW-0285">Flavoprotein</keyword>
<protein>
    <submittedName>
        <fullName evidence="5">FAD binding domain-containing protein</fullName>
    </submittedName>
</protein>
<dbReference type="InterPro" id="IPR005107">
    <property type="entry name" value="CO_DH_flav_C"/>
</dbReference>
<dbReference type="SMART" id="SM01092">
    <property type="entry name" value="CO_deh_flav_C"/>
    <property type="match status" value="1"/>
</dbReference>
<keyword evidence="6" id="KW-1185">Reference proteome</keyword>
<evidence type="ECO:0000313" key="5">
    <source>
        <dbReference type="EMBL" id="MBO0663110.1"/>
    </source>
</evidence>
<feature type="domain" description="FAD-binding PCMH-type" evidence="4">
    <location>
        <begin position="1"/>
        <end position="177"/>
    </location>
</feature>
<dbReference type="Pfam" id="PF00941">
    <property type="entry name" value="FAD_binding_5"/>
    <property type="match status" value="1"/>
</dbReference>
<proteinExistence type="predicted"/>
<evidence type="ECO:0000313" key="6">
    <source>
        <dbReference type="Proteomes" id="UP000664122"/>
    </source>
</evidence>
<name>A0A939JUE9_9HYPH</name>
<dbReference type="InterPro" id="IPR016169">
    <property type="entry name" value="FAD-bd_PCMH_sub2"/>
</dbReference>
<dbReference type="Pfam" id="PF03450">
    <property type="entry name" value="CO_deh_flav_C"/>
    <property type="match status" value="1"/>
</dbReference>
<sequence length="287" mass="29848">MSPLSSPAIIVPETLADALASLAELGADGTPLAGGTWIMRAPLRDEPMAHAYVALGRIAELRRIKISAKRVEIGASATHAMLAAALERCDDLAALRNAAAQSANPAIRHAATVGGNLCARRFPAPDLATALLGLDASVEVADAAGSERLTMEAFLAARGALGPGRIVTKVIVERTGHRSAHSRLPLRKAGDYPVAIVSVAVRLDDADRIVEARIAVGSVEGVPRRWTALEEALAGQPIAAVDVAAIARPRADRFTGRDGVEAPGWYRVHVLPVLVGRAFAALTSAAT</sequence>
<keyword evidence="3" id="KW-0560">Oxidoreductase</keyword>
<dbReference type="Gene3D" id="3.30.465.10">
    <property type="match status" value="1"/>
</dbReference>
<dbReference type="InterPro" id="IPR002346">
    <property type="entry name" value="Mopterin_DH_FAD-bd"/>
</dbReference>
<dbReference type="InterPro" id="IPR016166">
    <property type="entry name" value="FAD-bd_PCMH"/>
</dbReference>
<dbReference type="EMBL" id="JAFMPP010000008">
    <property type="protein sequence ID" value="MBO0663110.1"/>
    <property type="molecule type" value="Genomic_DNA"/>
</dbReference>
<comment type="caution">
    <text evidence="5">The sequence shown here is derived from an EMBL/GenBank/DDBJ whole genome shotgun (WGS) entry which is preliminary data.</text>
</comment>